<keyword evidence="7 10" id="KW-1133">Transmembrane helix</keyword>
<keyword evidence="6 10" id="KW-0735">Signal-anchor</keyword>
<keyword evidence="12" id="KW-1185">Reference proteome</keyword>
<dbReference type="GO" id="GO:0032259">
    <property type="term" value="P:methylation"/>
    <property type="evidence" value="ECO:0007669"/>
    <property type="project" value="UniProtKB-KW"/>
</dbReference>
<keyword evidence="3 10" id="KW-0489">Methyltransferase</keyword>
<feature type="transmembrane region" description="Helical" evidence="10">
    <location>
        <begin position="23"/>
        <end position="42"/>
    </location>
</feature>
<proteinExistence type="inferred from homology"/>
<dbReference type="InterPro" id="IPR029063">
    <property type="entry name" value="SAM-dependent_MTases_sf"/>
</dbReference>
<keyword evidence="8 10" id="KW-0472">Membrane</keyword>
<dbReference type="InterPro" id="IPR004159">
    <property type="entry name" value="Put_SAM_MeTrfase"/>
</dbReference>
<evidence type="ECO:0000256" key="9">
    <source>
        <dbReference type="ARBA" id="ARBA00023180"/>
    </source>
</evidence>
<dbReference type="PANTHER" id="PTHR10108">
    <property type="entry name" value="SAM-DEPENDENT METHYLTRANSFERASE"/>
    <property type="match status" value="1"/>
</dbReference>
<reference evidence="11 12" key="1">
    <citation type="submission" date="2024-08" db="EMBL/GenBank/DDBJ databases">
        <title>Insights into the chromosomal genome structure of Flemingia macrophylla.</title>
        <authorList>
            <person name="Ding Y."/>
            <person name="Zhao Y."/>
            <person name="Bi W."/>
            <person name="Wu M."/>
            <person name="Zhao G."/>
            <person name="Gong Y."/>
            <person name="Li W."/>
            <person name="Zhang P."/>
        </authorList>
    </citation>
    <scope>NUCLEOTIDE SEQUENCE [LARGE SCALE GENOMIC DNA]</scope>
    <source>
        <strain evidence="11">DYQJB</strain>
        <tissue evidence="11">Leaf</tissue>
    </source>
</reference>
<keyword evidence="4 10" id="KW-0808">Transferase</keyword>
<dbReference type="Pfam" id="PF03141">
    <property type="entry name" value="Methyltransf_29"/>
    <property type="match status" value="1"/>
</dbReference>
<dbReference type="AlphaFoldDB" id="A0ABD1M3T4"/>
<dbReference type="FunFam" id="3.40.50.150:FF:000123">
    <property type="entry name" value="Putative methyltransferase PMT15"/>
    <property type="match status" value="1"/>
</dbReference>
<evidence type="ECO:0000256" key="6">
    <source>
        <dbReference type="ARBA" id="ARBA00022968"/>
    </source>
</evidence>
<comment type="subcellular location">
    <subcellularLocation>
        <location evidence="1">Endoplasmic reticulum membrane</location>
        <topology evidence="1">Single-pass type II membrane protein</topology>
    </subcellularLocation>
    <subcellularLocation>
        <location evidence="10">Membrane</location>
        <topology evidence="10">Single-pass type II membrane protein</topology>
    </subcellularLocation>
</comment>
<dbReference type="Gene3D" id="3.40.50.150">
    <property type="entry name" value="Vaccinia Virus protein VP39"/>
    <property type="match status" value="1"/>
</dbReference>
<evidence type="ECO:0000256" key="10">
    <source>
        <dbReference type="RuleBase" id="RU366043"/>
    </source>
</evidence>
<dbReference type="EMBL" id="JBGMDY010000006">
    <property type="protein sequence ID" value="KAL2330391.1"/>
    <property type="molecule type" value="Genomic_DNA"/>
</dbReference>
<accession>A0ABD1M3T4</accession>
<evidence type="ECO:0000313" key="11">
    <source>
        <dbReference type="EMBL" id="KAL2330391.1"/>
    </source>
</evidence>
<dbReference type="EC" id="2.1.1.-" evidence="10"/>
<evidence type="ECO:0000256" key="7">
    <source>
        <dbReference type="ARBA" id="ARBA00022989"/>
    </source>
</evidence>
<evidence type="ECO:0000256" key="3">
    <source>
        <dbReference type="ARBA" id="ARBA00022603"/>
    </source>
</evidence>
<evidence type="ECO:0000256" key="4">
    <source>
        <dbReference type="ARBA" id="ARBA00022679"/>
    </source>
</evidence>
<evidence type="ECO:0000256" key="2">
    <source>
        <dbReference type="ARBA" id="ARBA00008361"/>
    </source>
</evidence>
<evidence type="ECO:0000256" key="8">
    <source>
        <dbReference type="ARBA" id="ARBA00023136"/>
    </source>
</evidence>
<dbReference type="SUPFAM" id="SSF53335">
    <property type="entry name" value="S-adenosyl-L-methionine-dependent methyltransferases"/>
    <property type="match status" value="2"/>
</dbReference>
<sequence>MANWVTLIQNCVSKKPNNQLTRLYLLTFTTFLCTLFYLLGLWHHSPPSLTAVAATHRLNCPTAANPISIHNSTLDFLPHHFLPDPAVAAARDFHAPPCDAEFSEYTPCEDVKRSLNFPRENLVYRERHCPAAEELLQCRIPAPLGYRLPPRWPESRDAAWFANVPHEELVVEKKNQNWVRVEGDRFVFPGGGTMFPRGASAYIDDIGNLVNLEDGSVRTALDTGCGVASWGAYLLSRDILAVSFAPRDTHEAQVQFALERGVPALIGVLASIRLPYPSRAFDMAHCSRCLIPWGQNEGIYLNEVDRVLRPGGYWILSGPPINWQSHWKGWERTRESLKDEQDAIEKVAKSLCWKKLVQKGDLAIWQKPTNHIHCKITRKVYKNRPFCQAQDPDTAWYTKMDTCLTPLPEVDDIKEVSGGELAKWPERLTSVPPRISSGSLKGITADMFKENTELWKKRVAYYKTFDYQLAERGRYRNLLDMNAYLGGFAAALIDDPVWVMNIVPVENEVNTLGAIYERGLIGTYQNWCEAMSTYPRTYDFIHGDSVFSLYQNRCKMEYILLEMDRILRPQGSVILRDDVDVLLKVKSMADAMQWDARIVDHENGPHQREKILYAVKQYWTAPLPQKNSTQKAIN</sequence>
<keyword evidence="9 10" id="KW-0325">Glycoprotein</keyword>
<gene>
    <name evidence="11" type="ORF">Fmac_017972</name>
</gene>
<evidence type="ECO:0000256" key="1">
    <source>
        <dbReference type="ARBA" id="ARBA00004648"/>
    </source>
</evidence>
<dbReference type="GO" id="GO:0008168">
    <property type="term" value="F:methyltransferase activity"/>
    <property type="evidence" value="ECO:0007669"/>
    <property type="project" value="UniProtKB-UniRule"/>
</dbReference>
<name>A0ABD1M3T4_9FABA</name>
<comment type="similarity">
    <text evidence="2 10">Belongs to the methyltransferase superfamily.</text>
</comment>
<keyword evidence="5 10" id="KW-0812">Transmembrane</keyword>
<dbReference type="Proteomes" id="UP001603857">
    <property type="component" value="Unassembled WGS sequence"/>
</dbReference>
<evidence type="ECO:0000256" key="5">
    <source>
        <dbReference type="ARBA" id="ARBA00022692"/>
    </source>
</evidence>
<organism evidence="11 12">
    <name type="scientific">Flemingia macrophylla</name>
    <dbReference type="NCBI Taxonomy" id="520843"/>
    <lineage>
        <taxon>Eukaryota</taxon>
        <taxon>Viridiplantae</taxon>
        <taxon>Streptophyta</taxon>
        <taxon>Embryophyta</taxon>
        <taxon>Tracheophyta</taxon>
        <taxon>Spermatophyta</taxon>
        <taxon>Magnoliopsida</taxon>
        <taxon>eudicotyledons</taxon>
        <taxon>Gunneridae</taxon>
        <taxon>Pentapetalae</taxon>
        <taxon>rosids</taxon>
        <taxon>fabids</taxon>
        <taxon>Fabales</taxon>
        <taxon>Fabaceae</taxon>
        <taxon>Papilionoideae</taxon>
        <taxon>50 kb inversion clade</taxon>
        <taxon>NPAAA clade</taxon>
        <taxon>indigoferoid/millettioid clade</taxon>
        <taxon>Phaseoleae</taxon>
        <taxon>Flemingia</taxon>
    </lineage>
</organism>
<dbReference type="PANTHER" id="PTHR10108:SF1115">
    <property type="entry name" value="METHYLTRANSFERASE"/>
    <property type="match status" value="1"/>
</dbReference>
<evidence type="ECO:0000313" key="12">
    <source>
        <dbReference type="Proteomes" id="UP001603857"/>
    </source>
</evidence>
<protein>
    <recommendedName>
        <fullName evidence="10">Methyltransferase</fullName>
        <ecNumber evidence="10">2.1.1.-</ecNumber>
    </recommendedName>
</protein>
<dbReference type="GO" id="GO:0005789">
    <property type="term" value="C:endoplasmic reticulum membrane"/>
    <property type="evidence" value="ECO:0007669"/>
    <property type="project" value="UniProtKB-SubCell"/>
</dbReference>
<comment type="caution">
    <text evidence="11">The sequence shown here is derived from an EMBL/GenBank/DDBJ whole genome shotgun (WGS) entry which is preliminary data.</text>
</comment>